<organism evidence="2 3">
    <name type="scientific">Branchiostoma belcheri</name>
    <name type="common">Amphioxus</name>
    <dbReference type="NCBI Taxonomy" id="7741"/>
    <lineage>
        <taxon>Eukaryota</taxon>
        <taxon>Metazoa</taxon>
        <taxon>Chordata</taxon>
        <taxon>Cephalochordata</taxon>
        <taxon>Leptocardii</taxon>
        <taxon>Amphioxiformes</taxon>
        <taxon>Branchiostomatidae</taxon>
        <taxon>Branchiostoma</taxon>
    </lineage>
</organism>
<dbReference type="InterPro" id="IPR050578">
    <property type="entry name" value="MARVEL-CKLF_proteins"/>
</dbReference>
<evidence type="ECO:0000313" key="3">
    <source>
        <dbReference type="RefSeq" id="XP_019622182.1"/>
    </source>
</evidence>
<dbReference type="PANTHER" id="PTHR22776:SF97">
    <property type="entry name" value="RE01453P"/>
    <property type="match status" value="1"/>
</dbReference>
<proteinExistence type="predicted"/>
<dbReference type="PANTHER" id="PTHR22776">
    <property type="entry name" value="MARVEL-CONTAINING POTENTIAL LIPID RAFT-ASSOCIATED PROTEIN"/>
    <property type="match status" value="1"/>
</dbReference>
<dbReference type="AlphaFoldDB" id="A0A6P4YU75"/>
<feature type="transmembrane region" description="Helical" evidence="1">
    <location>
        <begin position="114"/>
        <end position="135"/>
    </location>
</feature>
<name>A0A6P4YU75_BRABE</name>
<keyword evidence="1" id="KW-0472">Membrane</keyword>
<keyword evidence="1" id="KW-0812">Transmembrane</keyword>
<reference evidence="3" key="1">
    <citation type="submission" date="2025-08" db="UniProtKB">
        <authorList>
            <consortium name="RefSeq"/>
        </authorList>
    </citation>
    <scope>IDENTIFICATION</scope>
    <source>
        <tissue evidence="3">Gonad</tissue>
    </source>
</reference>
<sequence length="146" mass="15972">MSLLEARLGGRVNILVKLFELMLGIVAWAVLATVHGTFSGMWWGQHYVMAACVTSWLITLVLLVLAGSGKFSNDTLNLVYGFLAAIAYVAAAVIQCWNANRNYGRAYSVYERHIISASFTVGTAAVYCADLILMLKLCKCVCIIRS</sequence>
<accession>A0A6P4YU75</accession>
<feature type="transmembrane region" description="Helical" evidence="1">
    <location>
        <begin position="46"/>
        <end position="66"/>
    </location>
</feature>
<dbReference type="KEGG" id="bbel:109468374"/>
<evidence type="ECO:0000256" key="1">
    <source>
        <dbReference type="SAM" id="Phobius"/>
    </source>
</evidence>
<dbReference type="RefSeq" id="XP_019622182.1">
    <property type="nucleotide sequence ID" value="XM_019766623.1"/>
</dbReference>
<feature type="transmembrane region" description="Helical" evidence="1">
    <location>
        <begin position="12"/>
        <end position="34"/>
    </location>
</feature>
<dbReference type="GO" id="GO:0016020">
    <property type="term" value="C:membrane"/>
    <property type="evidence" value="ECO:0007669"/>
    <property type="project" value="TreeGrafter"/>
</dbReference>
<protein>
    <submittedName>
        <fullName evidence="3">Uncharacterized protein LOC109468374</fullName>
    </submittedName>
</protein>
<keyword evidence="2" id="KW-1185">Reference proteome</keyword>
<dbReference type="OrthoDB" id="10004000at2759"/>
<dbReference type="GeneID" id="109468374"/>
<evidence type="ECO:0000313" key="2">
    <source>
        <dbReference type="Proteomes" id="UP000515135"/>
    </source>
</evidence>
<keyword evidence="1" id="KW-1133">Transmembrane helix</keyword>
<dbReference type="Proteomes" id="UP000515135">
    <property type="component" value="Unplaced"/>
</dbReference>
<gene>
    <name evidence="3" type="primary">LOC109468374</name>
</gene>
<feature type="transmembrane region" description="Helical" evidence="1">
    <location>
        <begin position="78"/>
        <end position="94"/>
    </location>
</feature>